<gene>
    <name evidence="1" type="ORF">TPAR_08175</name>
</gene>
<name>A0A2S4KN57_9HYPO</name>
<dbReference type="Gene3D" id="2.60.40.1760">
    <property type="entry name" value="glycosyl hydrolase (family 31)"/>
    <property type="match status" value="1"/>
</dbReference>
<keyword evidence="2" id="KW-1185">Reference proteome</keyword>
<dbReference type="Proteomes" id="UP000237481">
    <property type="component" value="Unassembled WGS sequence"/>
</dbReference>
<dbReference type="AlphaFoldDB" id="A0A2S4KN57"/>
<dbReference type="STRING" id="94208.A0A2S4KN57"/>
<evidence type="ECO:0000313" key="1">
    <source>
        <dbReference type="EMBL" id="POR31585.1"/>
    </source>
</evidence>
<dbReference type="EMBL" id="PKSG01001023">
    <property type="protein sequence ID" value="POR31585.1"/>
    <property type="molecule type" value="Genomic_DNA"/>
</dbReference>
<protein>
    <submittedName>
        <fullName evidence="1">Alpha-glucosidase 2</fullName>
    </submittedName>
</protein>
<reference evidence="1 2" key="1">
    <citation type="submission" date="2018-01" db="EMBL/GenBank/DDBJ databases">
        <title>Harnessing the power of phylogenomics to disentangle the directionality and signatures of interkingdom host jumping in the parasitic fungal genus Tolypocladium.</title>
        <authorList>
            <person name="Quandt C.A."/>
            <person name="Patterson W."/>
            <person name="Spatafora J.W."/>
        </authorList>
    </citation>
    <scope>NUCLEOTIDE SEQUENCE [LARGE SCALE GENOMIC DNA]</scope>
    <source>
        <strain evidence="1 2">NRBC 100945</strain>
    </source>
</reference>
<sequence length="369" mass="40645">MAGQHGRTPCGYVLVEKPHISALRLQSTAERNSEQFTSFECARDNIFHTTFSSPTHPVPSHPSAEEPTPMYATKAAPEYTGNTAVTFKTATTKACVEWQHTPTPIHRDIPDRSYVVDGPGKSHYFSYHPEALHVGLGDKASSLDLSGRRFVVVAGHAAAHDGRRLTCSASTFPWSYLSPLEAVSAPFQRHTAERRGPLDVRCTLDRVAAAPCIKHMAAWKNTSSLGKTLTRLSILGLHRRRRQCQSIAPSARVETGPGVHQPMRTRGYTHLGVSPWPWIHSARNPHGHIETFAWNKNRLPQIQRAPTGSTTPFVLLNNCAHRCLAETGAFFAEETSLGHSATFRRWDNLTGRSSEASLLDFTSAAATRS</sequence>
<proteinExistence type="predicted"/>
<evidence type="ECO:0000313" key="2">
    <source>
        <dbReference type="Proteomes" id="UP000237481"/>
    </source>
</evidence>
<organism evidence="1 2">
    <name type="scientific">Tolypocladium paradoxum</name>
    <dbReference type="NCBI Taxonomy" id="94208"/>
    <lineage>
        <taxon>Eukaryota</taxon>
        <taxon>Fungi</taxon>
        <taxon>Dikarya</taxon>
        <taxon>Ascomycota</taxon>
        <taxon>Pezizomycotina</taxon>
        <taxon>Sordariomycetes</taxon>
        <taxon>Hypocreomycetidae</taxon>
        <taxon>Hypocreales</taxon>
        <taxon>Ophiocordycipitaceae</taxon>
        <taxon>Tolypocladium</taxon>
    </lineage>
</organism>
<accession>A0A2S4KN57</accession>
<comment type="caution">
    <text evidence="1">The sequence shown here is derived from an EMBL/GenBank/DDBJ whole genome shotgun (WGS) entry which is preliminary data.</text>
</comment>